<keyword evidence="1" id="KW-0175">Coiled coil</keyword>
<evidence type="ECO:0000313" key="3">
    <source>
        <dbReference type="EMBL" id="GGI86956.1"/>
    </source>
</evidence>
<protein>
    <submittedName>
        <fullName evidence="3">Uncharacterized protein</fullName>
    </submittedName>
</protein>
<dbReference type="Proteomes" id="UP000658754">
    <property type="component" value="Unassembled WGS sequence"/>
</dbReference>
<name>A0ABQ2CFP6_9MICC</name>
<evidence type="ECO:0000256" key="2">
    <source>
        <dbReference type="SAM" id="SignalP"/>
    </source>
</evidence>
<dbReference type="RefSeq" id="WP_188730631.1">
    <property type="nucleotide sequence ID" value="NZ_BMKV01000004.1"/>
</dbReference>
<accession>A0ABQ2CFP6</accession>
<comment type="caution">
    <text evidence="3">The sequence shown here is derived from an EMBL/GenBank/DDBJ whole genome shotgun (WGS) entry which is preliminary data.</text>
</comment>
<evidence type="ECO:0000313" key="4">
    <source>
        <dbReference type="Proteomes" id="UP000658754"/>
    </source>
</evidence>
<gene>
    <name evidence="3" type="ORF">GCM10007175_25220</name>
</gene>
<proteinExistence type="predicted"/>
<feature type="chain" id="PRO_5046693379" evidence="2">
    <location>
        <begin position="18"/>
        <end position="266"/>
    </location>
</feature>
<dbReference type="EMBL" id="BMKV01000004">
    <property type="protein sequence ID" value="GGI86956.1"/>
    <property type="molecule type" value="Genomic_DNA"/>
</dbReference>
<organism evidence="3 4">
    <name type="scientific">Pseudarthrobacter scleromae</name>
    <dbReference type="NCBI Taxonomy" id="158897"/>
    <lineage>
        <taxon>Bacteria</taxon>
        <taxon>Bacillati</taxon>
        <taxon>Actinomycetota</taxon>
        <taxon>Actinomycetes</taxon>
        <taxon>Micrococcales</taxon>
        <taxon>Micrococcaceae</taxon>
        <taxon>Pseudarthrobacter</taxon>
    </lineage>
</organism>
<evidence type="ECO:0000256" key="1">
    <source>
        <dbReference type="SAM" id="Coils"/>
    </source>
</evidence>
<keyword evidence="2" id="KW-0732">Signal</keyword>
<feature type="coiled-coil region" evidence="1">
    <location>
        <begin position="229"/>
        <end position="256"/>
    </location>
</feature>
<keyword evidence="4" id="KW-1185">Reference proteome</keyword>
<sequence length="266" mass="30070">MDSALLAVVVTASFALAASVVASLIAATASLRTQRGQAKNNEALIRLKDRLDAEKAHHERHLSARAELDNLREPLLLAANDLQRRIYNIRNQNFFAYLNSEDDHRRDVALLGTLHRFARYWALQELLYSRTNLLLFQSDPDTREVAADVARLARTFASDRSAGLDLIFWREEQRAVAELMVDLGSTEPIPTVTGFATFRKRYREDLRSETPEDLALWLGRFAQDLQVPAVAQNHRLKELEENLDVLVKTLEKGRAADQPLKATGRA</sequence>
<reference evidence="4" key="1">
    <citation type="journal article" date="2019" name="Int. J. Syst. Evol. Microbiol.">
        <title>The Global Catalogue of Microorganisms (GCM) 10K type strain sequencing project: providing services to taxonomists for standard genome sequencing and annotation.</title>
        <authorList>
            <consortium name="The Broad Institute Genomics Platform"/>
            <consortium name="The Broad Institute Genome Sequencing Center for Infectious Disease"/>
            <person name="Wu L."/>
            <person name="Ma J."/>
        </authorList>
    </citation>
    <scope>NUCLEOTIDE SEQUENCE [LARGE SCALE GENOMIC DNA]</scope>
    <source>
        <strain evidence="4">CGMCC 1.3601</strain>
    </source>
</reference>
<feature type="signal peptide" evidence="2">
    <location>
        <begin position="1"/>
        <end position="17"/>
    </location>
</feature>